<dbReference type="GO" id="GO:0016020">
    <property type="term" value="C:membrane"/>
    <property type="evidence" value="ECO:0007669"/>
    <property type="project" value="UniProtKB-SubCell"/>
</dbReference>
<sequence>MWHRLKHYVQQWHPLLTIAPSVTATVMIAGMAGGFQLLEWATLDQFFRHRPLEQPEQRITTITIDDRDIQELGTWPLSDGTLAQIISILNQHHPRVIGLDLYRDLPVAPGTEKWMEVIAQTPHLIGIKKAVGEGVAPPSALEENQQVALADLVVDADSKVRRALIVSLDEEGQLLPTLGVRTSLDYLHGEEIELKTIDSDRRFYGLGQAEFRPLTSKNGSYRQADLGGYQIVLNYRGTPDQFESLSMMKLLQGDFDPELIRDRLILIGSVAHSTNDFFHTPYSNRNQETSEPMPGVFIHANIASLMLSAALDGRPLTSVLSLPLKGLWVLFWSAIGVLLSYTLPQIKLSATHSFPGLTIIAVSASGGGIVLFGYGAFLIGWWIPVIAPLSALTVAAILGTNSRYQRQLQQANVQLQDYSQTLEEKVRDRTQELEQAKIAADSANQAKSEFLANMSHELRTPLNGILGYTQILQRSDNLLKSQFDGIDIIHQCGSHLLTLINDILDLSKIEARKLELENSYFHLPSFLMGIVEMFRLRAKQKNIEFLYQSDPWLPVGIYADEKRLRQVLINLLGNAIKFTDRGQVIFKVKNMSLGEGDRPNQIFKNQNVSIHFEIEDTGIGMNANQMTQIFKPFEQVGETQKKSEGTGLGLTISQRIVALMGSQIQVESSLGEGSRFWVDLSLQVPAECPHQSYDQKAQKIIGFQGSVKTILIVDDKWENRAIVVSLLESIGFICLQANQGEEGLDQVQNYKPDLIITNIMMPIMNGLDLIKRVRQSDEWKEIPIIVSSAKVFSTDQEESLRVGGNAFLPKPVQVDLLLVYLQKYLHLEWIYENQGLVDSGVKEQKIASHSSENNRHEEQMVFPEQEILEKLLDLALRGNLNSLEKAAIALQDHNAVYVPFALKLQQFADNFQVKEIRHLIKTGLNTDDIKFG</sequence>
<feature type="transmembrane region" description="Helical" evidence="16">
    <location>
        <begin position="356"/>
        <end position="375"/>
    </location>
</feature>
<dbReference type="Pfam" id="PF00072">
    <property type="entry name" value="Response_reg"/>
    <property type="match status" value="1"/>
</dbReference>
<dbReference type="PROSITE" id="PS50109">
    <property type="entry name" value="HIS_KIN"/>
    <property type="match status" value="1"/>
</dbReference>
<dbReference type="InterPro" id="IPR003661">
    <property type="entry name" value="HisK_dim/P_dom"/>
</dbReference>
<feature type="transmembrane region" description="Helical" evidence="16">
    <location>
        <begin position="381"/>
        <end position="400"/>
    </location>
</feature>
<dbReference type="PANTHER" id="PTHR45339">
    <property type="entry name" value="HYBRID SIGNAL TRANSDUCTION HISTIDINE KINASE J"/>
    <property type="match status" value="1"/>
</dbReference>
<dbReference type="InterPro" id="IPR007890">
    <property type="entry name" value="CHASE2"/>
</dbReference>
<accession>A0A1L9QQZ5</accession>
<name>A0A1L9QQZ5_9CYAN</name>
<dbReference type="CDD" id="cd00156">
    <property type="entry name" value="REC"/>
    <property type="match status" value="1"/>
</dbReference>
<evidence type="ECO:0000256" key="7">
    <source>
        <dbReference type="ARBA" id="ARBA00022741"/>
    </source>
</evidence>
<dbReference type="Proteomes" id="UP000183940">
    <property type="component" value="Unassembled WGS sequence"/>
</dbReference>
<comment type="caution">
    <text evidence="19">The sequence shown here is derived from an EMBL/GenBank/DDBJ whole genome shotgun (WGS) entry which is preliminary data.</text>
</comment>
<dbReference type="CDD" id="cd16922">
    <property type="entry name" value="HATPase_EvgS-ArcB-TorS-like"/>
    <property type="match status" value="1"/>
</dbReference>
<protein>
    <recommendedName>
        <fullName evidence="13">Circadian input-output histidine kinase CikA</fullName>
        <ecNumber evidence="4">2.7.13.3</ecNumber>
    </recommendedName>
</protein>
<gene>
    <name evidence="19" type="ORF">BI308_13030</name>
</gene>
<dbReference type="SMART" id="SM01080">
    <property type="entry name" value="CHASE2"/>
    <property type="match status" value="1"/>
</dbReference>
<evidence type="ECO:0000256" key="4">
    <source>
        <dbReference type="ARBA" id="ARBA00012438"/>
    </source>
</evidence>
<dbReference type="PROSITE" id="PS50110">
    <property type="entry name" value="RESPONSE_REGULATORY"/>
    <property type="match status" value="1"/>
</dbReference>
<keyword evidence="5" id="KW-0597">Phosphoprotein</keyword>
<dbReference type="GO" id="GO:0000155">
    <property type="term" value="F:phosphorelay sensor kinase activity"/>
    <property type="evidence" value="ECO:0007669"/>
    <property type="project" value="InterPro"/>
</dbReference>
<evidence type="ECO:0000256" key="15">
    <source>
        <dbReference type="SAM" id="Coils"/>
    </source>
</evidence>
<dbReference type="InterPro" id="IPR005467">
    <property type="entry name" value="His_kinase_dom"/>
</dbReference>
<evidence type="ECO:0000256" key="12">
    <source>
        <dbReference type="ARBA" id="ARBA00023306"/>
    </source>
</evidence>
<evidence type="ECO:0000256" key="9">
    <source>
        <dbReference type="ARBA" id="ARBA00022840"/>
    </source>
</evidence>
<keyword evidence="7" id="KW-0547">Nucleotide-binding</keyword>
<evidence type="ECO:0000256" key="6">
    <source>
        <dbReference type="ARBA" id="ARBA00022679"/>
    </source>
</evidence>
<dbReference type="InterPro" id="IPR036097">
    <property type="entry name" value="HisK_dim/P_sf"/>
</dbReference>
<evidence type="ECO:0000256" key="3">
    <source>
        <dbReference type="ARBA" id="ARBA00006402"/>
    </source>
</evidence>
<dbReference type="InterPro" id="IPR011006">
    <property type="entry name" value="CheY-like_superfamily"/>
</dbReference>
<keyword evidence="12" id="KW-0131">Cell cycle</keyword>
<evidence type="ECO:0000313" key="19">
    <source>
        <dbReference type="EMBL" id="OJJ25110.1"/>
    </source>
</evidence>
<dbReference type="FunFam" id="3.30.565.10:FF:000010">
    <property type="entry name" value="Sensor histidine kinase RcsC"/>
    <property type="match status" value="1"/>
</dbReference>
<dbReference type="InterPro" id="IPR001789">
    <property type="entry name" value="Sig_transdc_resp-reg_receiver"/>
</dbReference>
<feature type="domain" description="Response regulatory" evidence="18">
    <location>
        <begin position="709"/>
        <end position="825"/>
    </location>
</feature>
<dbReference type="Pfam" id="PF05226">
    <property type="entry name" value="CHASE2"/>
    <property type="match status" value="1"/>
</dbReference>
<dbReference type="SUPFAM" id="SSF55874">
    <property type="entry name" value="ATPase domain of HSP90 chaperone/DNA topoisomerase II/histidine kinase"/>
    <property type="match status" value="1"/>
</dbReference>
<keyword evidence="16" id="KW-0812">Transmembrane</keyword>
<dbReference type="STRING" id="1925591.BI308_13030"/>
<evidence type="ECO:0000256" key="10">
    <source>
        <dbReference type="ARBA" id="ARBA00023012"/>
    </source>
</evidence>
<keyword evidence="16" id="KW-1133">Transmembrane helix</keyword>
<dbReference type="EC" id="2.7.13.3" evidence="4"/>
<evidence type="ECO:0000256" key="14">
    <source>
        <dbReference type="PROSITE-ProRule" id="PRU00169"/>
    </source>
</evidence>
<comment type="subcellular location">
    <subcellularLocation>
        <location evidence="2">Membrane</location>
    </subcellularLocation>
</comment>
<evidence type="ECO:0000256" key="13">
    <source>
        <dbReference type="ARBA" id="ARBA00074306"/>
    </source>
</evidence>
<dbReference type="InterPro" id="IPR036890">
    <property type="entry name" value="HATPase_C_sf"/>
</dbReference>
<keyword evidence="10" id="KW-0902">Two-component regulatory system</keyword>
<dbReference type="Gene3D" id="3.40.50.2300">
    <property type="match status" value="1"/>
</dbReference>
<comment type="catalytic activity">
    <reaction evidence="1">
        <text>ATP + protein L-histidine = ADP + protein N-phospho-L-histidine.</text>
        <dbReference type="EC" id="2.7.13.3"/>
    </reaction>
</comment>
<dbReference type="PRINTS" id="PR00344">
    <property type="entry name" value="BCTRLSENSOR"/>
</dbReference>
<keyword evidence="8" id="KW-0418">Kinase</keyword>
<dbReference type="Gene3D" id="3.30.565.10">
    <property type="entry name" value="Histidine kinase-like ATPase, C-terminal domain"/>
    <property type="match status" value="1"/>
</dbReference>
<dbReference type="SUPFAM" id="SSF47384">
    <property type="entry name" value="Homodimeric domain of signal transducing histidine kinase"/>
    <property type="match status" value="1"/>
</dbReference>
<dbReference type="Gene3D" id="1.10.287.130">
    <property type="match status" value="1"/>
</dbReference>
<proteinExistence type="inferred from homology"/>
<dbReference type="EMBL" id="MLAW01000021">
    <property type="protein sequence ID" value="OJJ25110.1"/>
    <property type="molecule type" value="Genomic_DNA"/>
</dbReference>
<keyword evidence="6" id="KW-0808">Transferase</keyword>
<evidence type="ECO:0000259" key="17">
    <source>
        <dbReference type="PROSITE" id="PS50109"/>
    </source>
</evidence>
<dbReference type="PANTHER" id="PTHR45339:SF1">
    <property type="entry name" value="HYBRID SIGNAL TRANSDUCTION HISTIDINE KINASE J"/>
    <property type="match status" value="1"/>
</dbReference>
<organism evidence="19 20">
    <name type="scientific">Roseofilum reptotaenium AO1-A</name>
    <dbReference type="NCBI Taxonomy" id="1925591"/>
    <lineage>
        <taxon>Bacteria</taxon>
        <taxon>Bacillati</taxon>
        <taxon>Cyanobacteriota</taxon>
        <taxon>Cyanophyceae</taxon>
        <taxon>Desertifilales</taxon>
        <taxon>Desertifilaceae</taxon>
        <taxon>Roseofilum</taxon>
    </lineage>
</organism>
<feature type="domain" description="Histidine kinase" evidence="17">
    <location>
        <begin position="453"/>
        <end position="684"/>
    </location>
</feature>
<evidence type="ECO:0000256" key="1">
    <source>
        <dbReference type="ARBA" id="ARBA00000085"/>
    </source>
</evidence>
<evidence type="ECO:0000256" key="11">
    <source>
        <dbReference type="ARBA" id="ARBA00023136"/>
    </source>
</evidence>
<dbReference type="InterPro" id="IPR003594">
    <property type="entry name" value="HATPase_dom"/>
</dbReference>
<evidence type="ECO:0000256" key="16">
    <source>
        <dbReference type="SAM" id="Phobius"/>
    </source>
</evidence>
<dbReference type="Pfam" id="PF00512">
    <property type="entry name" value="HisKA"/>
    <property type="match status" value="1"/>
</dbReference>
<feature type="transmembrane region" description="Helical" evidence="16">
    <location>
        <begin position="326"/>
        <end position="344"/>
    </location>
</feature>
<feature type="transmembrane region" description="Helical" evidence="16">
    <location>
        <begin position="12"/>
        <end position="38"/>
    </location>
</feature>
<reference evidence="19" key="1">
    <citation type="submission" date="2016-10" db="EMBL/GenBank/DDBJ databases">
        <title>CRISPR-Cas defence system in Roseofilum reptotaenium: evidence of a bacteriophage-cyanobacterium arms race in the coral black band disease.</title>
        <authorList>
            <person name="Buerger P."/>
            <person name="Wood-Charlson E.M."/>
            <person name="Weynberg K.D."/>
            <person name="Willis B."/>
            <person name="Van Oppen M.J."/>
        </authorList>
    </citation>
    <scope>NUCLEOTIDE SEQUENCE [LARGE SCALE GENOMIC DNA]</scope>
    <source>
        <strain evidence="19">AO1-A</strain>
    </source>
</reference>
<keyword evidence="20" id="KW-1185">Reference proteome</keyword>
<dbReference type="SMART" id="SM00448">
    <property type="entry name" value="REC"/>
    <property type="match status" value="1"/>
</dbReference>
<evidence type="ECO:0000256" key="2">
    <source>
        <dbReference type="ARBA" id="ARBA00004370"/>
    </source>
</evidence>
<keyword evidence="9" id="KW-0067">ATP-binding</keyword>
<dbReference type="CDD" id="cd00082">
    <property type="entry name" value="HisKA"/>
    <property type="match status" value="1"/>
</dbReference>
<comment type="similarity">
    <text evidence="3">In the N-terminal section; belongs to the phytochrome family.</text>
</comment>
<dbReference type="GO" id="GO:0005524">
    <property type="term" value="F:ATP binding"/>
    <property type="evidence" value="ECO:0007669"/>
    <property type="project" value="UniProtKB-KW"/>
</dbReference>
<keyword evidence="15" id="KW-0175">Coiled coil</keyword>
<comment type="caution">
    <text evidence="14">Lacks conserved residue(s) required for the propagation of feature annotation.</text>
</comment>
<dbReference type="AlphaFoldDB" id="A0A1L9QQZ5"/>
<dbReference type="SMART" id="SM00387">
    <property type="entry name" value="HATPase_c"/>
    <property type="match status" value="1"/>
</dbReference>
<dbReference type="InterPro" id="IPR004358">
    <property type="entry name" value="Sig_transdc_His_kin-like_C"/>
</dbReference>
<dbReference type="Pfam" id="PF02518">
    <property type="entry name" value="HATPase_c"/>
    <property type="match status" value="1"/>
</dbReference>
<dbReference type="SMART" id="SM00388">
    <property type="entry name" value="HisKA"/>
    <property type="match status" value="1"/>
</dbReference>
<evidence type="ECO:0000256" key="8">
    <source>
        <dbReference type="ARBA" id="ARBA00022777"/>
    </source>
</evidence>
<dbReference type="FunFam" id="1.10.287.130:FF:000038">
    <property type="entry name" value="Sensory transduction histidine kinase"/>
    <property type="match status" value="1"/>
</dbReference>
<evidence type="ECO:0000313" key="20">
    <source>
        <dbReference type="Proteomes" id="UP000183940"/>
    </source>
</evidence>
<keyword evidence="11 16" id="KW-0472">Membrane</keyword>
<dbReference type="SUPFAM" id="SSF52172">
    <property type="entry name" value="CheY-like"/>
    <property type="match status" value="1"/>
</dbReference>
<evidence type="ECO:0000256" key="5">
    <source>
        <dbReference type="ARBA" id="ARBA00022553"/>
    </source>
</evidence>
<feature type="coiled-coil region" evidence="15">
    <location>
        <begin position="401"/>
        <end position="439"/>
    </location>
</feature>
<evidence type="ECO:0000259" key="18">
    <source>
        <dbReference type="PROSITE" id="PS50110"/>
    </source>
</evidence>